<reference evidence="5 6" key="1">
    <citation type="submission" date="2019-10" db="EMBL/GenBank/DDBJ databases">
        <authorList>
            <person name="Karimi E."/>
        </authorList>
    </citation>
    <scope>NUCLEOTIDE SEQUENCE [LARGE SCALE GENOMIC DNA]</scope>
    <source>
        <strain evidence="5">Bacillus sp. 71</strain>
    </source>
</reference>
<sequence>MELTTKLGERIRFLRKEKNLSQERLGELSGIHTNHIGAIERGEKNVTLESLAKVTKGLDITLEELFRYLQPMDKLDDLNTIMDLLLSRTSEDHALVLHLIRNVFDWEAQKHN</sequence>
<dbReference type="GO" id="GO:0003677">
    <property type="term" value="F:DNA binding"/>
    <property type="evidence" value="ECO:0007669"/>
    <property type="project" value="UniProtKB-KW"/>
</dbReference>
<feature type="domain" description="HTH cro/C1-type" evidence="4">
    <location>
        <begin position="11"/>
        <end position="65"/>
    </location>
</feature>
<dbReference type="AlphaFoldDB" id="A0A653VA42"/>
<organism evidence="5 6">
    <name type="scientific">Bacillus mycoides</name>
    <dbReference type="NCBI Taxonomy" id="1405"/>
    <lineage>
        <taxon>Bacteria</taxon>
        <taxon>Bacillati</taxon>
        <taxon>Bacillota</taxon>
        <taxon>Bacilli</taxon>
        <taxon>Bacillales</taxon>
        <taxon>Bacillaceae</taxon>
        <taxon>Bacillus</taxon>
        <taxon>Bacillus cereus group</taxon>
    </lineage>
</organism>
<dbReference type="Proteomes" id="UP000437562">
    <property type="component" value="Unassembled WGS sequence"/>
</dbReference>
<keyword evidence="1" id="KW-0805">Transcription regulation</keyword>
<proteinExistence type="predicted"/>
<accession>A0A653VA42</accession>
<evidence type="ECO:0000256" key="1">
    <source>
        <dbReference type="ARBA" id="ARBA00023015"/>
    </source>
</evidence>
<dbReference type="InterPro" id="IPR010982">
    <property type="entry name" value="Lambda_DNA-bd_dom_sf"/>
</dbReference>
<dbReference type="PANTHER" id="PTHR46797">
    <property type="entry name" value="HTH-TYPE TRANSCRIPTIONAL REGULATOR"/>
    <property type="match status" value="1"/>
</dbReference>
<dbReference type="Pfam" id="PF01381">
    <property type="entry name" value="HTH_3"/>
    <property type="match status" value="1"/>
</dbReference>
<dbReference type="InterPro" id="IPR001387">
    <property type="entry name" value="Cro/C1-type_HTH"/>
</dbReference>
<dbReference type="InterPro" id="IPR050807">
    <property type="entry name" value="TransReg_Diox_bact_type"/>
</dbReference>
<dbReference type="PANTHER" id="PTHR46797:SF23">
    <property type="entry name" value="HTH-TYPE TRANSCRIPTIONAL REGULATOR SUTR"/>
    <property type="match status" value="1"/>
</dbReference>
<protein>
    <submittedName>
        <fullName evidence="5">Transcriptional regulator</fullName>
    </submittedName>
</protein>
<dbReference type="CDD" id="cd00093">
    <property type="entry name" value="HTH_XRE"/>
    <property type="match status" value="1"/>
</dbReference>
<dbReference type="Gene3D" id="1.10.260.40">
    <property type="entry name" value="lambda repressor-like DNA-binding domains"/>
    <property type="match status" value="1"/>
</dbReference>
<dbReference type="SMART" id="SM00530">
    <property type="entry name" value="HTH_XRE"/>
    <property type="match status" value="1"/>
</dbReference>
<evidence type="ECO:0000313" key="5">
    <source>
        <dbReference type="EMBL" id="VXC02301.1"/>
    </source>
</evidence>
<gene>
    <name evidence="5" type="ORF">BACI71_20078</name>
</gene>
<dbReference type="SUPFAM" id="SSF47413">
    <property type="entry name" value="lambda repressor-like DNA-binding domains"/>
    <property type="match status" value="1"/>
</dbReference>
<dbReference type="PROSITE" id="PS50943">
    <property type="entry name" value="HTH_CROC1"/>
    <property type="match status" value="1"/>
</dbReference>
<name>A0A653VA42_BACMY</name>
<keyword evidence="3" id="KW-0804">Transcription</keyword>
<evidence type="ECO:0000256" key="2">
    <source>
        <dbReference type="ARBA" id="ARBA00023125"/>
    </source>
</evidence>
<dbReference type="GO" id="GO:0005829">
    <property type="term" value="C:cytosol"/>
    <property type="evidence" value="ECO:0007669"/>
    <property type="project" value="TreeGrafter"/>
</dbReference>
<dbReference type="EMBL" id="CABWMC010000012">
    <property type="protein sequence ID" value="VXC02301.1"/>
    <property type="molecule type" value="Genomic_DNA"/>
</dbReference>
<evidence type="ECO:0000259" key="4">
    <source>
        <dbReference type="PROSITE" id="PS50943"/>
    </source>
</evidence>
<keyword evidence="2" id="KW-0238">DNA-binding</keyword>
<dbReference type="RefSeq" id="WP_000424171.1">
    <property type="nucleotide sequence ID" value="NZ_LR733376.1"/>
</dbReference>
<evidence type="ECO:0000256" key="3">
    <source>
        <dbReference type="ARBA" id="ARBA00023163"/>
    </source>
</evidence>
<evidence type="ECO:0000313" key="6">
    <source>
        <dbReference type="Proteomes" id="UP000437562"/>
    </source>
</evidence>
<dbReference type="GO" id="GO:0003700">
    <property type="term" value="F:DNA-binding transcription factor activity"/>
    <property type="evidence" value="ECO:0007669"/>
    <property type="project" value="TreeGrafter"/>
</dbReference>